<dbReference type="Proteomes" id="UP001209878">
    <property type="component" value="Unassembled WGS sequence"/>
</dbReference>
<dbReference type="EMBL" id="JAODUO010000526">
    <property type="protein sequence ID" value="KAK2178859.1"/>
    <property type="molecule type" value="Genomic_DNA"/>
</dbReference>
<keyword evidence="2" id="KW-1185">Reference proteome</keyword>
<protein>
    <submittedName>
        <fullName evidence="1">Uncharacterized protein</fullName>
    </submittedName>
</protein>
<evidence type="ECO:0000313" key="1">
    <source>
        <dbReference type="EMBL" id="KAK2178859.1"/>
    </source>
</evidence>
<proteinExistence type="predicted"/>
<comment type="caution">
    <text evidence="1">The sequence shown here is derived from an EMBL/GenBank/DDBJ whole genome shotgun (WGS) entry which is preliminary data.</text>
</comment>
<dbReference type="AlphaFoldDB" id="A0AAD9KWU9"/>
<name>A0AAD9KWU9_RIDPI</name>
<gene>
    <name evidence="1" type="ORF">NP493_524g02009</name>
</gene>
<organism evidence="1 2">
    <name type="scientific">Ridgeia piscesae</name>
    <name type="common">Tubeworm</name>
    <dbReference type="NCBI Taxonomy" id="27915"/>
    <lineage>
        <taxon>Eukaryota</taxon>
        <taxon>Metazoa</taxon>
        <taxon>Spiralia</taxon>
        <taxon>Lophotrochozoa</taxon>
        <taxon>Annelida</taxon>
        <taxon>Polychaeta</taxon>
        <taxon>Sedentaria</taxon>
        <taxon>Canalipalpata</taxon>
        <taxon>Sabellida</taxon>
        <taxon>Siboglinidae</taxon>
        <taxon>Ridgeia</taxon>
    </lineage>
</organism>
<evidence type="ECO:0000313" key="2">
    <source>
        <dbReference type="Proteomes" id="UP001209878"/>
    </source>
</evidence>
<accession>A0AAD9KWU9</accession>
<reference evidence="1" key="1">
    <citation type="journal article" date="2023" name="Mol. Biol. Evol.">
        <title>Third-Generation Sequencing Reveals the Adaptive Role of the Epigenome in Three Deep-Sea Polychaetes.</title>
        <authorList>
            <person name="Perez M."/>
            <person name="Aroh O."/>
            <person name="Sun Y."/>
            <person name="Lan Y."/>
            <person name="Juniper S.K."/>
            <person name="Young C.R."/>
            <person name="Angers B."/>
            <person name="Qian P.Y."/>
        </authorList>
    </citation>
    <scope>NUCLEOTIDE SEQUENCE</scope>
    <source>
        <strain evidence="1">R07B-5</strain>
    </source>
</reference>
<sequence>MSKQVTCSKQKCGVLEGCHTILFDKPKDVCCDVCKDPKHRVLAPNAISTPHRGIISVDTSGVCGVANPVKI</sequence>